<keyword evidence="4" id="KW-1185">Reference proteome</keyword>
<feature type="compositionally biased region" description="Basic residues" evidence="1">
    <location>
        <begin position="481"/>
        <end position="491"/>
    </location>
</feature>
<feature type="compositionally biased region" description="Basic and acidic residues" evidence="1">
    <location>
        <begin position="609"/>
        <end position="637"/>
    </location>
</feature>
<name>A0A6A6RW36_9PLEO</name>
<dbReference type="EMBL" id="MU006790">
    <property type="protein sequence ID" value="KAF2638184.1"/>
    <property type="molecule type" value="Genomic_DNA"/>
</dbReference>
<feature type="compositionally biased region" description="Acidic residues" evidence="1">
    <location>
        <begin position="191"/>
        <end position="224"/>
    </location>
</feature>
<dbReference type="AlphaFoldDB" id="A0A6A6RW36"/>
<dbReference type="InterPro" id="IPR055781">
    <property type="entry name" value="DUF7357"/>
</dbReference>
<accession>A0A6A6RW36</accession>
<feature type="region of interest" description="Disordered" evidence="1">
    <location>
        <begin position="168"/>
        <end position="291"/>
    </location>
</feature>
<feature type="compositionally biased region" description="Low complexity" evidence="1">
    <location>
        <begin position="225"/>
        <end position="240"/>
    </location>
</feature>
<gene>
    <name evidence="3" type="ORF">P280DRAFT_500007</name>
</gene>
<feature type="domain" description="DUF7357" evidence="2">
    <location>
        <begin position="1"/>
        <end position="132"/>
    </location>
</feature>
<feature type="region of interest" description="Disordered" evidence="1">
    <location>
        <begin position="478"/>
        <end position="497"/>
    </location>
</feature>
<organism evidence="3 4">
    <name type="scientific">Massarina eburnea CBS 473.64</name>
    <dbReference type="NCBI Taxonomy" id="1395130"/>
    <lineage>
        <taxon>Eukaryota</taxon>
        <taxon>Fungi</taxon>
        <taxon>Dikarya</taxon>
        <taxon>Ascomycota</taxon>
        <taxon>Pezizomycotina</taxon>
        <taxon>Dothideomycetes</taxon>
        <taxon>Pleosporomycetidae</taxon>
        <taxon>Pleosporales</taxon>
        <taxon>Massarineae</taxon>
        <taxon>Massarinaceae</taxon>
        <taxon>Massarina</taxon>
    </lineage>
</organism>
<dbReference type="Proteomes" id="UP000799753">
    <property type="component" value="Unassembled WGS sequence"/>
</dbReference>
<feature type="region of interest" description="Disordered" evidence="1">
    <location>
        <begin position="371"/>
        <end position="437"/>
    </location>
</feature>
<evidence type="ECO:0000313" key="4">
    <source>
        <dbReference type="Proteomes" id="UP000799753"/>
    </source>
</evidence>
<dbReference type="Pfam" id="PF24054">
    <property type="entry name" value="DUF7357"/>
    <property type="match status" value="1"/>
</dbReference>
<proteinExistence type="predicted"/>
<evidence type="ECO:0000256" key="1">
    <source>
        <dbReference type="SAM" id="MobiDB-lite"/>
    </source>
</evidence>
<feature type="region of interest" description="Disordered" evidence="1">
    <location>
        <begin position="609"/>
        <end position="642"/>
    </location>
</feature>
<evidence type="ECO:0000259" key="2">
    <source>
        <dbReference type="Pfam" id="PF24054"/>
    </source>
</evidence>
<evidence type="ECO:0000313" key="3">
    <source>
        <dbReference type="EMBL" id="KAF2638184.1"/>
    </source>
</evidence>
<feature type="compositionally biased region" description="Basic and acidic residues" evidence="1">
    <location>
        <begin position="410"/>
        <end position="427"/>
    </location>
</feature>
<protein>
    <recommendedName>
        <fullName evidence="2">DUF7357 domain-containing protein</fullName>
    </recommendedName>
</protein>
<reference evidence="3" key="1">
    <citation type="journal article" date="2020" name="Stud. Mycol.">
        <title>101 Dothideomycetes genomes: a test case for predicting lifestyles and emergence of pathogens.</title>
        <authorList>
            <person name="Haridas S."/>
            <person name="Albert R."/>
            <person name="Binder M."/>
            <person name="Bloem J."/>
            <person name="Labutti K."/>
            <person name="Salamov A."/>
            <person name="Andreopoulos B."/>
            <person name="Baker S."/>
            <person name="Barry K."/>
            <person name="Bills G."/>
            <person name="Bluhm B."/>
            <person name="Cannon C."/>
            <person name="Castanera R."/>
            <person name="Culley D."/>
            <person name="Daum C."/>
            <person name="Ezra D."/>
            <person name="Gonzalez J."/>
            <person name="Henrissat B."/>
            <person name="Kuo A."/>
            <person name="Liang C."/>
            <person name="Lipzen A."/>
            <person name="Lutzoni F."/>
            <person name="Magnuson J."/>
            <person name="Mondo S."/>
            <person name="Nolan M."/>
            <person name="Ohm R."/>
            <person name="Pangilinan J."/>
            <person name="Park H.-J."/>
            <person name="Ramirez L."/>
            <person name="Alfaro M."/>
            <person name="Sun H."/>
            <person name="Tritt A."/>
            <person name="Yoshinaga Y."/>
            <person name="Zwiers L.-H."/>
            <person name="Turgeon B."/>
            <person name="Goodwin S."/>
            <person name="Spatafora J."/>
            <person name="Crous P."/>
            <person name="Grigoriev I."/>
        </authorList>
    </citation>
    <scope>NUCLEOTIDE SEQUENCE</scope>
    <source>
        <strain evidence="3">CBS 473.64</strain>
    </source>
</reference>
<sequence>MRLRLSVQRNNLPVSNVLWNVPDTNSPQAYTIVRLLEDVNKVLPLEADQWGLEDYIVEVGGFECLHFSPVSQTLKDDDLVSIRPLLTAEVRSRTLCGRHQISEDGRHLIDGISFGRPYLRQPHRPAVRIPSRKRQRIEDHTEVGAQETALAGLLTANGEVPLQLNENTHDDKHQQTSRSKSSPKKVKFTEINEDEDDSEDDDEFSPGDEDDEGMSTESDSESDSDTSTASDSSGGSSSSESDSDTGSDSSTDDSEDESAETGRGLRATKQRNRRRSLSRKLQQLKQAGGIESSATLKDYRCYLEDMKLSADESKAANPMSTWSDTVADDAAELEARKRKMLAEFEEATPRSQTPTQADVAMDEAAEVAIATPDTPPEIMSSKPAPTSEQPTKRLRPDTAAIGRILARQTRNIDKKPPKAKIAVKEPTPEPEGVNEPDFWKSRVNLSAFECWEEDHELSAPPFPFQQHWDPASQVMRDQMKNKKSKGKRKRIVVSESEEEEEAEKIILNYDDSPDTVKQDSDPTAAIESQLMQDVQVATHSDLPELPDDIASLPALQATDIAVGTIVAFKVWVIDPKTITPEITGYRTAVVEKEGDSGNGAGQFRLKLAERDVPKKENNVDEDGNKVRNAHDDFHMGGDDEDEEDLSLWEGVFAELVEPKLVKAAE</sequence>
<feature type="compositionally biased region" description="Acidic residues" evidence="1">
    <location>
        <begin position="241"/>
        <end position="259"/>
    </location>
</feature>
<feature type="compositionally biased region" description="Basic residues" evidence="1">
    <location>
        <begin position="266"/>
        <end position="278"/>
    </location>
</feature>
<dbReference type="OrthoDB" id="5368821at2759"/>